<evidence type="ECO:0000256" key="2">
    <source>
        <dbReference type="ARBA" id="ARBA00009334"/>
    </source>
</evidence>
<evidence type="ECO:0000256" key="5">
    <source>
        <dbReference type="ARBA" id="ARBA00022552"/>
    </source>
</evidence>
<dbReference type="InterPro" id="IPR027417">
    <property type="entry name" value="P-loop_NTPase"/>
</dbReference>
<evidence type="ECO:0000259" key="16">
    <source>
        <dbReference type="PROSITE" id="PS51194"/>
    </source>
</evidence>
<keyword evidence="18" id="KW-1185">Reference proteome</keyword>
<evidence type="ECO:0000313" key="18">
    <source>
        <dbReference type="Proteomes" id="UP000276215"/>
    </source>
</evidence>
<evidence type="ECO:0000256" key="11">
    <source>
        <dbReference type="ARBA" id="ARBA00037449"/>
    </source>
</evidence>
<dbReference type="PANTHER" id="PTHR47958">
    <property type="entry name" value="ATP-DEPENDENT RNA HELICASE DBP3"/>
    <property type="match status" value="1"/>
</dbReference>
<dbReference type="InterPro" id="IPR044742">
    <property type="entry name" value="DEAD/DEAH_RhlB"/>
</dbReference>
<name>A0A3N4J5Y0_9PEZI</name>
<comment type="function">
    <text evidence="11">ATP-dependent RNA helicase required for 60S ribosomal subunit synthesis. Involved in efficient pre-rRNA processing, predominantly at site A3, which is necessary for the normal formation of 25S and 5.8S rRNAs.</text>
</comment>
<dbReference type="InterPro" id="IPR014001">
    <property type="entry name" value="Helicase_ATP-bd"/>
</dbReference>
<feature type="domain" description="Helicase ATP-binding" evidence="15">
    <location>
        <begin position="230"/>
        <end position="406"/>
    </location>
</feature>
<dbReference type="OrthoDB" id="196131at2759"/>
<dbReference type="CDD" id="cd18787">
    <property type="entry name" value="SF2_C_DEAD"/>
    <property type="match status" value="1"/>
</dbReference>
<evidence type="ECO:0000256" key="8">
    <source>
        <dbReference type="ARBA" id="ARBA00022806"/>
    </source>
</evidence>
<dbReference type="GO" id="GO:0003724">
    <property type="term" value="F:RNA helicase activity"/>
    <property type="evidence" value="ECO:0007669"/>
    <property type="project" value="UniProtKB-EC"/>
</dbReference>
<comment type="subcellular location">
    <subcellularLocation>
        <location evidence="1">Nucleus</location>
        <location evidence="1">Nucleolus</location>
    </subcellularLocation>
</comment>
<dbReference type="FunFam" id="3.40.50.300:FF:000008">
    <property type="entry name" value="ATP-dependent RNA helicase RhlB"/>
    <property type="match status" value="1"/>
</dbReference>
<evidence type="ECO:0000256" key="14">
    <source>
        <dbReference type="SAM" id="MobiDB-lite"/>
    </source>
</evidence>
<accession>A0A3N4J5Y0</accession>
<keyword evidence="6 13" id="KW-0547">Nucleotide-binding</keyword>
<dbReference type="GO" id="GO:0003676">
    <property type="term" value="F:nucleic acid binding"/>
    <property type="evidence" value="ECO:0007669"/>
    <property type="project" value="InterPro"/>
</dbReference>
<sequence length="615" mass="68097">MSKRSIEDMEVEAMVVEQVKRKKDKKEKKAKKDVVVENGVEDNVNGVTEEEGEEEVKDKRKRKKEKKDKKREKKERKAKEEEEEAIVAAEDAMDLDARETPEAQPQPEKLSKEERRAAKKAAKEAKKNAKKEAYAKPNRNASLPPDTPAPQVTYSTPAGPPTVSSGYTESAELTALPKSTIDEFLTEHAIAITDPHDSNLRPITSFSYLPSNSFDFTGFTSPTPIQAATWPFTLSGYDCIGVAETGSGKTLAFAVPAIRHIIALKASQKSSKGVRAVVVSPTRELAMQIYDSMEEYSKEARLSTVCVYGGVPKDEQRAKLKRADIVVATPGRLNDLIDEGSADLSNVSYLVLDEADRMLDKGFEEDIKRIIRAIPSPTRQTLMFTATWPQSVRKLASTFMNSPTKITIGDRDDLRANVRIAQTVEVIDQHAKESRLLALLKQHQSDSQRDDKILVFCLYKKEATRVEGFLRSRGLRVASIHGDLSQAQRTMALAQFKEGKCPLLIATDVAARGLDIPKVKLVINVTFPLTIEDYVHRIGRTGRAGADGMAYTFFTEHDKAHSGALVNVLKAAGQPVPEALLKFGTTVKKKEHAAYGAFYRSTDGTKTSKKIKFAD</sequence>
<dbReference type="CDD" id="cd00268">
    <property type="entry name" value="DEADc"/>
    <property type="match status" value="1"/>
</dbReference>
<feature type="compositionally biased region" description="Basic residues" evidence="14">
    <location>
        <begin position="59"/>
        <end position="74"/>
    </location>
</feature>
<keyword evidence="8 13" id="KW-0347">Helicase</keyword>
<dbReference type="InterPro" id="IPR011545">
    <property type="entry name" value="DEAD/DEAH_box_helicase_dom"/>
</dbReference>
<dbReference type="GO" id="GO:0016787">
    <property type="term" value="F:hydrolase activity"/>
    <property type="evidence" value="ECO:0007669"/>
    <property type="project" value="UniProtKB-KW"/>
</dbReference>
<dbReference type="PROSITE" id="PS51194">
    <property type="entry name" value="HELICASE_CTER"/>
    <property type="match status" value="1"/>
</dbReference>
<evidence type="ECO:0000256" key="12">
    <source>
        <dbReference type="ARBA" id="ARBA00047984"/>
    </source>
</evidence>
<dbReference type="GO" id="GO:0005524">
    <property type="term" value="F:ATP binding"/>
    <property type="evidence" value="ECO:0007669"/>
    <property type="project" value="UniProtKB-KW"/>
</dbReference>
<evidence type="ECO:0000256" key="10">
    <source>
        <dbReference type="ARBA" id="ARBA00023242"/>
    </source>
</evidence>
<proteinExistence type="inferred from homology"/>
<evidence type="ECO:0000256" key="4">
    <source>
        <dbReference type="ARBA" id="ARBA00022517"/>
    </source>
</evidence>
<comment type="catalytic activity">
    <reaction evidence="12">
        <text>ATP + H2O = ADP + phosphate + H(+)</text>
        <dbReference type="Rhea" id="RHEA:13065"/>
        <dbReference type="ChEBI" id="CHEBI:15377"/>
        <dbReference type="ChEBI" id="CHEBI:15378"/>
        <dbReference type="ChEBI" id="CHEBI:30616"/>
        <dbReference type="ChEBI" id="CHEBI:43474"/>
        <dbReference type="ChEBI" id="CHEBI:456216"/>
        <dbReference type="EC" id="3.6.4.13"/>
    </reaction>
</comment>
<evidence type="ECO:0000256" key="7">
    <source>
        <dbReference type="ARBA" id="ARBA00022801"/>
    </source>
</evidence>
<evidence type="ECO:0000256" key="13">
    <source>
        <dbReference type="RuleBase" id="RU000492"/>
    </source>
</evidence>
<keyword evidence="9 13" id="KW-0067">ATP-binding</keyword>
<dbReference type="AlphaFoldDB" id="A0A3N4J5Y0"/>
<feature type="compositionally biased region" description="Polar residues" evidence="14">
    <location>
        <begin position="150"/>
        <end position="167"/>
    </location>
</feature>
<evidence type="ECO:0000256" key="9">
    <source>
        <dbReference type="ARBA" id="ARBA00022840"/>
    </source>
</evidence>
<dbReference type="SMART" id="SM00487">
    <property type="entry name" value="DEXDc"/>
    <property type="match status" value="1"/>
</dbReference>
<dbReference type="EMBL" id="ML120447">
    <property type="protein sequence ID" value="RPA93703.1"/>
    <property type="molecule type" value="Genomic_DNA"/>
</dbReference>
<dbReference type="Pfam" id="PF00271">
    <property type="entry name" value="Helicase_C"/>
    <property type="match status" value="1"/>
</dbReference>
<evidence type="ECO:0000256" key="3">
    <source>
        <dbReference type="ARBA" id="ARBA00012552"/>
    </source>
</evidence>
<keyword evidence="4" id="KW-0690">Ribosome biogenesis</keyword>
<dbReference type="SMART" id="SM00490">
    <property type="entry name" value="HELICc"/>
    <property type="match status" value="1"/>
</dbReference>
<comment type="similarity">
    <text evidence="2">Belongs to the DEAD box helicase family. DDX5/DBP2 subfamily.</text>
</comment>
<keyword evidence="5" id="KW-0698">rRNA processing</keyword>
<evidence type="ECO:0000256" key="1">
    <source>
        <dbReference type="ARBA" id="ARBA00004604"/>
    </source>
</evidence>
<evidence type="ECO:0000256" key="6">
    <source>
        <dbReference type="ARBA" id="ARBA00022741"/>
    </source>
</evidence>
<dbReference type="STRING" id="1336337.A0A3N4J5Y0"/>
<keyword evidence="7 13" id="KW-0378">Hydrolase</keyword>
<organism evidence="17 18">
    <name type="scientific">Choiromyces venosus 120613-1</name>
    <dbReference type="NCBI Taxonomy" id="1336337"/>
    <lineage>
        <taxon>Eukaryota</taxon>
        <taxon>Fungi</taxon>
        <taxon>Dikarya</taxon>
        <taxon>Ascomycota</taxon>
        <taxon>Pezizomycotina</taxon>
        <taxon>Pezizomycetes</taxon>
        <taxon>Pezizales</taxon>
        <taxon>Tuberaceae</taxon>
        <taxon>Choiromyces</taxon>
    </lineage>
</organism>
<reference evidence="17 18" key="1">
    <citation type="journal article" date="2018" name="Nat. Ecol. Evol.">
        <title>Pezizomycetes genomes reveal the molecular basis of ectomycorrhizal truffle lifestyle.</title>
        <authorList>
            <person name="Murat C."/>
            <person name="Payen T."/>
            <person name="Noel B."/>
            <person name="Kuo A."/>
            <person name="Morin E."/>
            <person name="Chen J."/>
            <person name="Kohler A."/>
            <person name="Krizsan K."/>
            <person name="Balestrini R."/>
            <person name="Da Silva C."/>
            <person name="Montanini B."/>
            <person name="Hainaut M."/>
            <person name="Levati E."/>
            <person name="Barry K.W."/>
            <person name="Belfiori B."/>
            <person name="Cichocki N."/>
            <person name="Clum A."/>
            <person name="Dockter R.B."/>
            <person name="Fauchery L."/>
            <person name="Guy J."/>
            <person name="Iotti M."/>
            <person name="Le Tacon F."/>
            <person name="Lindquist E.A."/>
            <person name="Lipzen A."/>
            <person name="Malagnac F."/>
            <person name="Mello A."/>
            <person name="Molinier V."/>
            <person name="Miyauchi S."/>
            <person name="Poulain J."/>
            <person name="Riccioni C."/>
            <person name="Rubini A."/>
            <person name="Sitrit Y."/>
            <person name="Splivallo R."/>
            <person name="Traeger S."/>
            <person name="Wang M."/>
            <person name="Zifcakova L."/>
            <person name="Wipf D."/>
            <person name="Zambonelli A."/>
            <person name="Paolocci F."/>
            <person name="Nowrousian M."/>
            <person name="Ottonello S."/>
            <person name="Baldrian P."/>
            <person name="Spatafora J.W."/>
            <person name="Henrissat B."/>
            <person name="Nagy L.G."/>
            <person name="Aury J.M."/>
            <person name="Wincker P."/>
            <person name="Grigoriev I.V."/>
            <person name="Bonfante P."/>
            <person name="Martin F.M."/>
        </authorList>
    </citation>
    <scope>NUCLEOTIDE SEQUENCE [LARGE SCALE GENOMIC DNA]</scope>
    <source>
        <strain evidence="17 18">120613-1</strain>
    </source>
</reference>
<feature type="domain" description="Helicase C-terminal" evidence="16">
    <location>
        <begin position="435"/>
        <end position="584"/>
    </location>
</feature>
<evidence type="ECO:0000313" key="17">
    <source>
        <dbReference type="EMBL" id="RPA93703.1"/>
    </source>
</evidence>
<dbReference type="EC" id="3.6.4.13" evidence="3"/>
<dbReference type="Gene3D" id="3.40.50.300">
    <property type="entry name" value="P-loop containing nucleotide triphosphate hydrolases"/>
    <property type="match status" value="2"/>
</dbReference>
<dbReference type="Pfam" id="PF00270">
    <property type="entry name" value="DEAD"/>
    <property type="match status" value="1"/>
</dbReference>
<dbReference type="PROSITE" id="PS51192">
    <property type="entry name" value="HELICASE_ATP_BIND_1"/>
    <property type="match status" value="1"/>
</dbReference>
<dbReference type="PROSITE" id="PS00039">
    <property type="entry name" value="DEAD_ATP_HELICASE"/>
    <property type="match status" value="1"/>
</dbReference>
<feature type="region of interest" description="Disordered" evidence="14">
    <location>
        <begin position="18"/>
        <end position="167"/>
    </location>
</feature>
<dbReference type="InterPro" id="IPR001650">
    <property type="entry name" value="Helicase_C-like"/>
</dbReference>
<feature type="compositionally biased region" description="Basic residues" evidence="14">
    <location>
        <begin position="20"/>
        <end position="29"/>
    </location>
</feature>
<dbReference type="SUPFAM" id="SSF52540">
    <property type="entry name" value="P-loop containing nucleoside triphosphate hydrolases"/>
    <property type="match status" value="1"/>
</dbReference>
<protein>
    <recommendedName>
        <fullName evidence="3">RNA helicase</fullName>
        <ecNumber evidence="3">3.6.4.13</ecNumber>
    </recommendedName>
</protein>
<gene>
    <name evidence="17" type="ORF">L873DRAFT_1703936</name>
</gene>
<dbReference type="Proteomes" id="UP000276215">
    <property type="component" value="Unassembled WGS sequence"/>
</dbReference>
<feature type="compositionally biased region" description="Low complexity" evidence="14">
    <location>
        <begin position="36"/>
        <end position="47"/>
    </location>
</feature>
<feature type="compositionally biased region" description="Basic and acidic residues" evidence="14">
    <location>
        <begin position="109"/>
        <end position="134"/>
    </location>
</feature>
<keyword evidence="10" id="KW-0539">Nucleus</keyword>
<dbReference type="InterPro" id="IPR000629">
    <property type="entry name" value="RNA-helicase_DEAD-box_CS"/>
</dbReference>
<evidence type="ECO:0000259" key="15">
    <source>
        <dbReference type="PROSITE" id="PS51192"/>
    </source>
</evidence>